<dbReference type="Pfam" id="PF11453">
    <property type="entry name" value="DUF2950"/>
    <property type="match status" value="1"/>
</dbReference>
<dbReference type="EMBL" id="SIOP01000002">
    <property type="protein sequence ID" value="TAY44616.1"/>
    <property type="molecule type" value="Genomic_DNA"/>
</dbReference>
<dbReference type="GeneID" id="61427339"/>
<evidence type="ECO:0000313" key="7">
    <source>
        <dbReference type="Proteomes" id="UP000471409"/>
    </source>
</evidence>
<reference evidence="3 7" key="3">
    <citation type="submission" date="2020-01" db="EMBL/GenBank/DDBJ databases">
        <title>Rhizobium genotypes associated with high levels of biological nitrogen fixation by grain legumes in a temperate-maritime cropping system.</title>
        <authorList>
            <person name="Maluk M."/>
            <person name="Francesc Ferrando Molina F."/>
            <person name="Lopez Del Egido L."/>
            <person name="Lafos M."/>
            <person name="Langarica-Fuentes A."/>
            <person name="Gebre Yohannes G."/>
            <person name="Young M.W."/>
            <person name="Martin P."/>
            <person name="Gantlett R."/>
            <person name="Kenicer G."/>
            <person name="Hawes C."/>
            <person name="Begg G.S."/>
            <person name="Quilliam R.S."/>
            <person name="Squire G.R."/>
            <person name="Poole P.S."/>
            <person name="Young P.W."/>
            <person name="Iannetta P.M."/>
            <person name="James E.K."/>
        </authorList>
    </citation>
    <scope>NUCLEOTIDE SEQUENCE [LARGE SCALE GENOMIC DNA]</scope>
    <source>
        <strain evidence="3 7">JHI944</strain>
    </source>
</reference>
<dbReference type="AlphaFoldDB" id="A0A2Z4YMV2"/>
<feature type="signal peptide" evidence="1">
    <location>
        <begin position="1"/>
        <end position="26"/>
    </location>
</feature>
<geneLocation type="plasmid" evidence="4">
    <name>pSM135B_Rh01</name>
</geneLocation>
<accession>A0A2Z4YMV2</accession>
<evidence type="ECO:0000313" key="6">
    <source>
        <dbReference type="Proteomes" id="UP000292974"/>
    </source>
</evidence>
<reference evidence="4 6" key="2">
    <citation type="submission" date="2019-02" db="EMBL/GenBank/DDBJ databases">
        <title>The genomic architecture of introgression among sibling species of bacteria.</title>
        <authorList>
            <person name="Cavassim M.I.A."/>
            <person name="Moeskjaer S."/>
            <person name="Moslemi C."/>
            <person name="Fields B."/>
            <person name="Bachmann A."/>
            <person name="Vilhjalmsson B."/>
            <person name="Schierup M.H."/>
            <person name="Young J.P.W."/>
            <person name="Andersen S.U."/>
        </authorList>
    </citation>
    <scope>NUCLEOTIDE SEQUENCE [LARGE SCALE GENOMIC DNA]</scope>
    <source>
        <strain evidence="4 6">SM135B</strain>
        <plasmid evidence="4">pSM135B_Rh01</plasmid>
    </source>
</reference>
<dbReference type="EMBL" id="CP030761">
    <property type="protein sequence ID" value="AXA42581.1"/>
    <property type="molecule type" value="Genomic_DNA"/>
</dbReference>
<evidence type="ECO:0000313" key="3">
    <source>
        <dbReference type="EMBL" id="NEK48078.1"/>
    </source>
</evidence>
<dbReference type="Proteomes" id="UP000292974">
    <property type="component" value="Unassembled WGS sequence"/>
</dbReference>
<evidence type="ECO:0000256" key="1">
    <source>
        <dbReference type="SAM" id="SignalP"/>
    </source>
</evidence>
<dbReference type="EMBL" id="WXXP01000001">
    <property type="protein sequence ID" value="NEK48078.1"/>
    <property type="molecule type" value="Genomic_DNA"/>
</dbReference>
<name>A0A2Z4YMV2_RHILE</name>
<dbReference type="RefSeq" id="WP_018245763.1">
    <property type="nucleotide sequence ID" value="NZ_CP030761.1"/>
</dbReference>
<dbReference type="InterPro" id="IPR021556">
    <property type="entry name" value="DUF2950"/>
</dbReference>
<organism evidence="2 5">
    <name type="scientific">Rhizobium leguminosarum</name>
    <dbReference type="NCBI Taxonomy" id="384"/>
    <lineage>
        <taxon>Bacteria</taxon>
        <taxon>Pseudomonadati</taxon>
        <taxon>Pseudomonadota</taxon>
        <taxon>Alphaproteobacteria</taxon>
        <taxon>Hyphomicrobiales</taxon>
        <taxon>Rhizobiaceae</taxon>
        <taxon>Rhizobium/Agrobacterium group</taxon>
        <taxon>Rhizobium</taxon>
    </lineage>
</organism>
<evidence type="ECO:0000313" key="5">
    <source>
        <dbReference type="Proteomes" id="UP000251166"/>
    </source>
</evidence>
<geneLocation type="plasmid" evidence="2 5">
    <name>unnamed1</name>
</geneLocation>
<reference evidence="2 5" key="1">
    <citation type="submission" date="2018-07" db="EMBL/GenBank/DDBJ databases">
        <title>Rhizobium leguminosarum strain:ATCC 14479 Genome sequencing and assembly.</title>
        <authorList>
            <person name="Chakraborty R."/>
        </authorList>
    </citation>
    <scope>NUCLEOTIDE SEQUENCE [LARGE SCALE GENOMIC DNA]</scope>
    <source>
        <strain evidence="2 5">ATCC 14479</strain>
        <plasmid evidence="5">Plasmid unnamed1</plasmid>
        <plasmid evidence="2">unnamed1</plasmid>
    </source>
</reference>
<keyword evidence="2" id="KW-0614">Plasmid</keyword>
<proteinExistence type="predicted"/>
<keyword evidence="1" id="KW-0732">Signal</keyword>
<feature type="chain" id="PRO_5044388213" evidence="1">
    <location>
        <begin position="27"/>
        <end position="312"/>
    </location>
</feature>
<evidence type="ECO:0000313" key="4">
    <source>
        <dbReference type="EMBL" id="TAY44616.1"/>
    </source>
</evidence>
<gene>
    <name evidence="2" type="ORF">DLJ82_5020</name>
    <name evidence="4" type="ORF">ELH90_30280</name>
    <name evidence="3" type="ORF">GUK36_01390</name>
</gene>
<dbReference type="Proteomes" id="UP000251166">
    <property type="component" value="Plasmid unnamed1"/>
</dbReference>
<sequence length="312" mass="34297">MRRQSIAIPFMLATVLCAMPAAPALSQVQTDLAEYKAATPSPKFDNPSLALDKLKSALSSDSIDDLAALLGLKPDKLRSSNEAMIAYGLIREGAERQVVLRDSAGMKIVAIGDRLWPLPFPLTEGKDGKWSFDTQRGFEEIINRRIGENELATLDTMHEYVAAQYQYASEDRDGDGIYEFAKKLISSPGKLDGLYWDPNVYPEESPASALVETAAFGAAKRGEGYFGYRYRILTAQGDQVLEGKKSYIVNGYMTGGFALIAWPVKYRVTGVQTFVVNGRSAIYQRDLGPQTEARAAAIKDFNPDADWTIVGE</sequence>
<evidence type="ECO:0000313" key="2">
    <source>
        <dbReference type="EMBL" id="AXA42581.1"/>
    </source>
</evidence>
<protein>
    <submittedName>
        <fullName evidence="4">DUF2950 domain-containing protein</fullName>
    </submittedName>
    <submittedName>
        <fullName evidence="3">DUF2950 family protein</fullName>
    </submittedName>
</protein>
<dbReference type="Proteomes" id="UP000471409">
    <property type="component" value="Unassembled WGS sequence"/>
</dbReference>